<dbReference type="Proteomes" id="UP000061569">
    <property type="component" value="Chromosome"/>
</dbReference>
<sequence length="212" mass="20769">MSASLTDDLLNQLQGQPLAQIGSQLGLSESQTQSAVGQALPLLLGALGRNASQPEGAQALFGALQRDHADAGGGAAGLDLGGVLGAVLGGGGGGRQTDGAGILGHIFGGREDTAAQGLGQSTGLGGGQANTLLKILAPIVLSYLAQRMFSGGNQAAANPQQLGDALGQEHQRIQQQGGAGGLLGAVLDQDGDGQLGIGDLLKIGGNLLGGKR</sequence>
<accession>A0A0S2DJY3</accession>
<proteinExistence type="predicted"/>
<evidence type="ECO:0008006" key="3">
    <source>
        <dbReference type="Google" id="ProtNLM"/>
    </source>
</evidence>
<dbReference type="OrthoDB" id="8812842at2"/>
<dbReference type="EMBL" id="CP013140">
    <property type="protein sequence ID" value="ALN58591.1"/>
    <property type="molecule type" value="Genomic_DNA"/>
</dbReference>
<dbReference type="InterPro" id="IPR018247">
    <property type="entry name" value="EF_Hand_1_Ca_BS"/>
</dbReference>
<dbReference type="InterPro" id="IPR009282">
    <property type="entry name" value="DUF937"/>
</dbReference>
<dbReference type="PATRIC" id="fig|69.6.peg.3198"/>
<evidence type="ECO:0000313" key="1">
    <source>
        <dbReference type="EMBL" id="ALN58591.1"/>
    </source>
</evidence>
<evidence type="ECO:0000313" key="2">
    <source>
        <dbReference type="Proteomes" id="UP000061569"/>
    </source>
</evidence>
<dbReference type="Pfam" id="PF06078">
    <property type="entry name" value="DUF937"/>
    <property type="match status" value="1"/>
</dbReference>
<dbReference type="STRING" id="69.GLE_3245"/>
<gene>
    <name evidence="1" type="ORF">GLE_3245</name>
</gene>
<dbReference type="PROSITE" id="PS00018">
    <property type="entry name" value="EF_HAND_1"/>
    <property type="match status" value="1"/>
</dbReference>
<dbReference type="KEGG" id="lez:GLE_3245"/>
<protein>
    <recommendedName>
        <fullName evidence="3">Calcium-binding protein</fullName>
    </recommendedName>
</protein>
<name>A0A0S2DJY3_LYSEN</name>
<reference evidence="1 2" key="1">
    <citation type="submission" date="2015-11" db="EMBL/GenBank/DDBJ databases">
        <title>Genome sequences of Lysobacter enzymogenes strain C3 and Lysobacter antibioticus ATCC 29479.</title>
        <authorList>
            <person name="Kobayashi D.Y."/>
        </authorList>
    </citation>
    <scope>NUCLEOTIDE SEQUENCE [LARGE SCALE GENOMIC DNA]</scope>
    <source>
        <strain evidence="1 2">C3</strain>
    </source>
</reference>
<dbReference type="AlphaFoldDB" id="A0A0S2DJY3"/>
<organism evidence="1 2">
    <name type="scientific">Lysobacter enzymogenes</name>
    <dbReference type="NCBI Taxonomy" id="69"/>
    <lineage>
        <taxon>Bacteria</taxon>
        <taxon>Pseudomonadati</taxon>
        <taxon>Pseudomonadota</taxon>
        <taxon>Gammaproteobacteria</taxon>
        <taxon>Lysobacterales</taxon>
        <taxon>Lysobacteraceae</taxon>
        <taxon>Lysobacter</taxon>
    </lineage>
</organism>